<dbReference type="Pfam" id="PF00589">
    <property type="entry name" value="Phage_integrase"/>
    <property type="match status" value="1"/>
</dbReference>
<dbReference type="PROSITE" id="PS51900">
    <property type="entry name" value="CB"/>
    <property type="match status" value="1"/>
</dbReference>
<keyword evidence="5" id="KW-0233">DNA recombination</keyword>
<dbReference type="InterPro" id="IPR010998">
    <property type="entry name" value="Integrase_recombinase_N"/>
</dbReference>
<dbReference type="SUPFAM" id="SSF56349">
    <property type="entry name" value="DNA breaking-rejoining enzymes"/>
    <property type="match status" value="1"/>
</dbReference>
<dbReference type="PANTHER" id="PTHR30349">
    <property type="entry name" value="PHAGE INTEGRASE-RELATED"/>
    <property type="match status" value="1"/>
</dbReference>
<evidence type="ECO:0000256" key="5">
    <source>
        <dbReference type="ARBA" id="ARBA00023172"/>
    </source>
</evidence>
<evidence type="ECO:0000256" key="6">
    <source>
        <dbReference type="PROSITE-ProRule" id="PRU01248"/>
    </source>
</evidence>
<dbReference type="Gene3D" id="1.10.150.130">
    <property type="match status" value="1"/>
</dbReference>
<dbReference type="NCBIfam" id="NF040815">
    <property type="entry name" value="recomb_XerA_Arch"/>
    <property type="match status" value="1"/>
</dbReference>
<keyword evidence="3" id="KW-0229">DNA integration</keyword>
<proteinExistence type="inferred from homology"/>
<dbReference type="GO" id="GO:0015074">
    <property type="term" value="P:DNA integration"/>
    <property type="evidence" value="ECO:0007669"/>
    <property type="project" value="UniProtKB-KW"/>
</dbReference>
<feature type="domain" description="Core-binding (CB)" evidence="8">
    <location>
        <begin position="63"/>
        <end position="145"/>
    </location>
</feature>
<dbReference type="InterPro" id="IPR011010">
    <property type="entry name" value="DNA_brk_join_enz"/>
</dbReference>
<keyword evidence="4 6" id="KW-0238">DNA-binding</keyword>
<accession>A0A6I0FS80</accession>
<evidence type="ECO:0000256" key="3">
    <source>
        <dbReference type="ARBA" id="ARBA00022908"/>
    </source>
</evidence>
<keyword evidence="10" id="KW-1185">Reference proteome</keyword>
<dbReference type="OrthoDB" id="9801717at2"/>
<dbReference type="Pfam" id="PF13495">
    <property type="entry name" value="Phage_int_SAM_4"/>
    <property type="match status" value="1"/>
</dbReference>
<dbReference type="InterPro" id="IPR002104">
    <property type="entry name" value="Integrase_catalytic"/>
</dbReference>
<comment type="caution">
    <text evidence="9">The sequence shown here is derived from an EMBL/GenBank/DDBJ whole genome shotgun (WGS) entry which is preliminary data.</text>
</comment>
<dbReference type="AlphaFoldDB" id="A0A6I0FS80"/>
<evidence type="ECO:0000259" key="8">
    <source>
        <dbReference type="PROSITE" id="PS51900"/>
    </source>
</evidence>
<evidence type="ECO:0000256" key="4">
    <source>
        <dbReference type="ARBA" id="ARBA00023125"/>
    </source>
</evidence>
<evidence type="ECO:0000256" key="1">
    <source>
        <dbReference type="ARBA" id="ARBA00003283"/>
    </source>
</evidence>
<dbReference type="RefSeq" id="WP_151859530.1">
    <property type="nucleotide sequence ID" value="NZ_WBZC01000001.1"/>
</dbReference>
<dbReference type="InterPro" id="IPR004107">
    <property type="entry name" value="Integrase_SAM-like_N"/>
</dbReference>
<protein>
    <submittedName>
        <fullName evidence="9">Tyrosine-type recombinase/integrase</fullName>
    </submittedName>
</protein>
<gene>
    <name evidence="9" type="ORF">F8154_00015</name>
</gene>
<dbReference type="PANTHER" id="PTHR30349:SF41">
    <property type="entry name" value="INTEGRASE_RECOMBINASE PROTEIN MJ0367-RELATED"/>
    <property type="match status" value="1"/>
</dbReference>
<feature type="domain" description="Tyr recombinase" evidence="7">
    <location>
        <begin position="162"/>
        <end position="334"/>
    </location>
</feature>
<evidence type="ECO:0000313" key="10">
    <source>
        <dbReference type="Proteomes" id="UP000432715"/>
    </source>
</evidence>
<evidence type="ECO:0000259" key="7">
    <source>
        <dbReference type="PROSITE" id="PS51898"/>
    </source>
</evidence>
<dbReference type="Gene3D" id="1.10.443.10">
    <property type="entry name" value="Intergrase catalytic core"/>
    <property type="match status" value="1"/>
</dbReference>
<dbReference type="EMBL" id="WBZC01000001">
    <property type="protein sequence ID" value="KAB3540943.1"/>
    <property type="molecule type" value="Genomic_DNA"/>
</dbReference>
<organism evidence="9 10">
    <name type="scientific">Alkaliphilus pronyensis</name>
    <dbReference type="NCBI Taxonomy" id="1482732"/>
    <lineage>
        <taxon>Bacteria</taxon>
        <taxon>Bacillati</taxon>
        <taxon>Bacillota</taxon>
        <taxon>Clostridia</taxon>
        <taxon>Peptostreptococcales</taxon>
        <taxon>Natronincolaceae</taxon>
        <taxon>Alkaliphilus</taxon>
    </lineage>
</organism>
<comment type="similarity">
    <text evidence="2">Belongs to the 'phage' integrase family.</text>
</comment>
<sequence length="339" mass="40099">MDFKINVLLNEIYVTFPYSKKYVEKLRQIGGGRWNSTEKRWEFQYSDEVYSKLEEIKRMYNNQRVQVVVSEFLNSLKLKGYSQNTIKAYKGHFVRFLEYIEYDTCNINSQSIKQYLLYLLDKESLSHSYINQAINSIKFYVEYVANDIETVERIIRPKKQKKLPQVLSETEVKKIFDAVTNHKHRLLLRLTYSAGLRVSEAVNLKLSDIDSNRMLLKVHQGKGRKDRYTILSEVVLQELREYYKKYRPQQYIFEGTDSTNLTERSAQRIFKNALEKAGIKREVGIHSLRHSFATHLLERGTDLRYIQELLGHNSSKTTEIYTHVTKKSLKKIISPIDRL</sequence>
<dbReference type="GO" id="GO:0003677">
    <property type="term" value="F:DNA binding"/>
    <property type="evidence" value="ECO:0007669"/>
    <property type="project" value="UniProtKB-UniRule"/>
</dbReference>
<dbReference type="Proteomes" id="UP000432715">
    <property type="component" value="Unassembled WGS sequence"/>
</dbReference>
<evidence type="ECO:0000256" key="2">
    <source>
        <dbReference type="ARBA" id="ARBA00008857"/>
    </source>
</evidence>
<dbReference type="InterPro" id="IPR050090">
    <property type="entry name" value="Tyrosine_recombinase_XerCD"/>
</dbReference>
<dbReference type="PROSITE" id="PS51898">
    <property type="entry name" value="TYR_RECOMBINASE"/>
    <property type="match status" value="1"/>
</dbReference>
<evidence type="ECO:0000313" key="9">
    <source>
        <dbReference type="EMBL" id="KAB3540943.1"/>
    </source>
</evidence>
<reference evidence="9 10" key="1">
    <citation type="submission" date="2019-10" db="EMBL/GenBank/DDBJ databases">
        <title>Alkaliphilus serpentinus sp. nov. and Alkaliphilus pronyensis sp. nov., two novel anaerobic alkaliphilic species isolated from the serpentinized-hosted hydrothermal field of the Prony Bay (New Caledonia).</title>
        <authorList>
            <person name="Postec A."/>
        </authorList>
    </citation>
    <scope>NUCLEOTIDE SEQUENCE [LARGE SCALE GENOMIC DNA]</scope>
    <source>
        <strain evidence="9 10">LacV</strain>
    </source>
</reference>
<name>A0A6I0FS80_9FIRM</name>
<dbReference type="InterPro" id="IPR013762">
    <property type="entry name" value="Integrase-like_cat_sf"/>
</dbReference>
<comment type="function">
    <text evidence="1">Site-specific tyrosine recombinase, which acts by catalyzing the cutting and rejoining of the recombining DNA molecules.</text>
</comment>
<dbReference type="GO" id="GO:0006310">
    <property type="term" value="P:DNA recombination"/>
    <property type="evidence" value="ECO:0007669"/>
    <property type="project" value="UniProtKB-KW"/>
</dbReference>
<dbReference type="InterPro" id="IPR044068">
    <property type="entry name" value="CB"/>
</dbReference>